<evidence type="ECO:0000313" key="4">
    <source>
        <dbReference type="EMBL" id="RXK58591.1"/>
    </source>
</evidence>
<dbReference type="GO" id="GO:0016020">
    <property type="term" value="C:membrane"/>
    <property type="evidence" value="ECO:0007669"/>
    <property type="project" value="InterPro"/>
</dbReference>
<evidence type="ECO:0000313" key="5">
    <source>
        <dbReference type="Proteomes" id="UP000290204"/>
    </source>
</evidence>
<keyword evidence="3" id="KW-0812">Transmembrane</keyword>
<comment type="caution">
    <text evidence="4">The sequence shown here is derived from an EMBL/GenBank/DDBJ whole genome shotgun (WGS) entry which is preliminary data.</text>
</comment>
<feature type="transmembrane region" description="Helical" evidence="3">
    <location>
        <begin position="180"/>
        <end position="204"/>
    </location>
</feature>
<dbReference type="InterPro" id="IPR043130">
    <property type="entry name" value="CDP-OH_PTrfase_TM_dom"/>
</dbReference>
<feature type="transmembrane region" description="Helical" evidence="3">
    <location>
        <begin position="46"/>
        <end position="70"/>
    </location>
</feature>
<evidence type="ECO:0000256" key="3">
    <source>
        <dbReference type="SAM" id="Phobius"/>
    </source>
</evidence>
<sequence>MKQIPNLFTLLNLVCGCIATILILQPGESIVAIDGAAFKMNMPEKIAYASFFIFAAGIIDFLDGFLARLMKASSEMGKQLDSLSDAVTFGVAPAMIMYQLLRMSYLKEESALETSILLLLPALLIACCAVWRLAKFNIDERQSLSFRGVPTPITGFAVAALPLVIWYNSWNLTDVILNRWVLYSFTLLISYLMVSDMPIMSLKFKDFSFKNNQPKVILLVLAIVLAIVFQWAAIPLIYLTYVVLSLLLRKQIS</sequence>
<evidence type="ECO:0000256" key="2">
    <source>
        <dbReference type="RuleBase" id="RU003750"/>
    </source>
</evidence>
<dbReference type="GO" id="GO:0008654">
    <property type="term" value="P:phospholipid biosynthetic process"/>
    <property type="evidence" value="ECO:0007669"/>
    <property type="project" value="InterPro"/>
</dbReference>
<dbReference type="PROSITE" id="PS00379">
    <property type="entry name" value="CDP_ALCOHOL_P_TRANSF"/>
    <property type="match status" value="1"/>
</dbReference>
<feature type="transmembrane region" description="Helical" evidence="3">
    <location>
        <begin position="146"/>
        <end position="168"/>
    </location>
</feature>
<feature type="transmembrane region" description="Helical" evidence="3">
    <location>
        <begin position="116"/>
        <end position="134"/>
    </location>
</feature>
<dbReference type="Pfam" id="PF01066">
    <property type="entry name" value="CDP-OH_P_transf"/>
    <property type="match status" value="1"/>
</dbReference>
<dbReference type="OrthoDB" id="9777147at2"/>
<organism evidence="4 5">
    <name type="scientific">Lacibacter luteus</name>
    <dbReference type="NCBI Taxonomy" id="2508719"/>
    <lineage>
        <taxon>Bacteria</taxon>
        <taxon>Pseudomonadati</taxon>
        <taxon>Bacteroidota</taxon>
        <taxon>Chitinophagia</taxon>
        <taxon>Chitinophagales</taxon>
        <taxon>Chitinophagaceae</taxon>
        <taxon>Lacibacter</taxon>
    </lineage>
</organism>
<feature type="transmembrane region" description="Helical" evidence="3">
    <location>
        <begin position="216"/>
        <end position="244"/>
    </location>
</feature>
<accession>A0A4Q1CFF8</accession>
<dbReference type="Gene3D" id="1.20.120.1760">
    <property type="match status" value="1"/>
</dbReference>
<dbReference type="Proteomes" id="UP000290204">
    <property type="component" value="Unassembled WGS sequence"/>
</dbReference>
<name>A0A4Q1CFF8_9BACT</name>
<keyword evidence="5" id="KW-1185">Reference proteome</keyword>
<dbReference type="AlphaFoldDB" id="A0A4Q1CFF8"/>
<evidence type="ECO:0000256" key="1">
    <source>
        <dbReference type="ARBA" id="ARBA00022679"/>
    </source>
</evidence>
<dbReference type="PROSITE" id="PS51257">
    <property type="entry name" value="PROKAR_LIPOPROTEIN"/>
    <property type="match status" value="1"/>
</dbReference>
<dbReference type="InterPro" id="IPR000462">
    <property type="entry name" value="CDP-OH_P_trans"/>
</dbReference>
<dbReference type="GO" id="GO:0016780">
    <property type="term" value="F:phosphotransferase activity, for other substituted phosphate groups"/>
    <property type="evidence" value="ECO:0007669"/>
    <property type="project" value="InterPro"/>
</dbReference>
<gene>
    <name evidence="4" type="ORF">ESA94_17020</name>
</gene>
<keyword evidence="1 2" id="KW-0808">Transferase</keyword>
<dbReference type="InterPro" id="IPR048254">
    <property type="entry name" value="CDP_ALCOHOL_P_TRANSF_CS"/>
</dbReference>
<dbReference type="EMBL" id="SDHW01000006">
    <property type="protein sequence ID" value="RXK58591.1"/>
    <property type="molecule type" value="Genomic_DNA"/>
</dbReference>
<proteinExistence type="inferred from homology"/>
<protein>
    <submittedName>
        <fullName evidence="4">CDP-alcohol phosphatidyltransferase</fullName>
    </submittedName>
</protein>
<feature type="transmembrane region" description="Helical" evidence="3">
    <location>
        <begin position="7"/>
        <end position="26"/>
    </location>
</feature>
<comment type="similarity">
    <text evidence="2">Belongs to the CDP-alcohol phosphatidyltransferase class-I family.</text>
</comment>
<reference evidence="4 5" key="1">
    <citation type="submission" date="2019-01" db="EMBL/GenBank/DDBJ databases">
        <title>Lacibacter sp. strain TTM-7.</title>
        <authorList>
            <person name="Chen W.-M."/>
        </authorList>
    </citation>
    <scope>NUCLEOTIDE SEQUENCE [LARGE SCALE GENOMIC DNA]</scope>
    <source>
        <strain evidence="4 5">TTM-7</strain>
    </source>
</reference>
<keyword evidence="3" id="KW-0472">Membrane</keyword>
<keyword evidence="3" id="KW-1133">Transmembrane helix</keyword>